<evidence type="ECO:0000313" key="11">
    <source>
        <dbReference type="EMBL" id="CAD7088551.1"/>
    </source>
</evidence>
<evidence type="ECO:0000256" key="2">
    <source>
        <dbReference type="ARBA" id="ARBA00008661"/>
    </source>
</evidence>
<keyword evidence="5" id="KW-0812">Transmembrane</keyword>
<dbReference type="OMA" id="RVWNECR"/>
<gene>
    <name evidence="11" type="ORF">HERILL_LOCUS11161</name>
</gene>
<dbReference type="FunCoup" id="A0A7R8UXU8">
    <property type="interactions" value="145"/>
</dbReference>
<keyword evidence="8 10" id="KW-0333">Golgi apparatus</keyword>
<keyword evidence="12" id="KW-1185">Reference proteome</keyword>
<dbReference type="GO" id="GO:0006493">
    <property type="term" value="P:protein O-linked glycosylation"/>
    <property type="evidence" value="ECO:0007669"/>
    <property type="project" value="TreeGrafter"/>
</dbReference>
<dbReference type="PANTHER" id="PTHR11214:SF349">
    <property type="entry name" value="BETA-1,3-GALACTOSYLTRANSFERASE BRN"/>
    <property type="match status" value="1"/>
</dbReference>
<evidence type="ECO:0000256" key="6">
    <source>
        <dbReference type="ARBA" id="ARBA00022968"/>
    </source>
</evidence>
<evidence type="ECO:0000256" key="10">
    <source>
        <dbReference type="RuleBase" id="RU363063"/>
    </source>
</evidence>
<dbReference type="GO" id="GO:0016758">
    <property type="term" value="F:hexosyltransferase activity"/>
    <property type="evidence" value="ECO:0007669"/>
    <property type="project" value="InterPro"/>
</dbReference>
<sequence length="425" mass="50199">MMPRCCMRFKVKYLLLSAVLIFLLDFFGVFIHMFELDYYRLFSYPLNGDVLHYAHQLRFHQEPDVQPINIYNYTFSKECASKCIEEGAPVSPQLVFLVKSAMKNFNRRSAIRKSWGYERRFSDVTIRTVFLLGISDNRELQKHIDIESDQYSDIVQANFVDTYFNNTIKTMMGFQWAVRFCPRSRFYMFVDDDFYISAKNVLRFVRNPAKYPDYLAEADETLRKLARKLNQSDFRNGTPNAQFLKEAHQVVIQGASSFDNKRHFHRIEEFVNKHNRPRTFNNGSRVKRHIMDMELPSDAKLFAGFVFVSSPHRHRSSKWHVTLSEYPFHLWPPYVTAGAFIVSREALFEMYFTSMFTKHFRFDDIYLGIVALKARIEPLHCKEFYFHKAPYTGPQSYRYVVASHGYDNSEELIKVWTEARAAGHA</sequence>
<evidence type="ECO:0000256" key="7">
    <source>
        <dbReference type="ARBA" id="ARBA00022989"/>
    </source>
</evidence>
<dbReference type="AlphaFoldDB" id="A0A7R8UXU8"/>
<dbReference type="InParanoid" id="A0A7R8UXU8"/>
<dbReference type="PANTHER" id="PTHR11214">
    <property type="entry name" value="BETA-1,3-N-ACETYLGLUCOSAMINYLTRANSFERASE"/>
    <property type="match status" value="1"/>
</dbReference>
<evidence type="ECO:0000256" key="3">
    <source>
        <dbReference type="ARBA" id="ARBA00022676"/>
    </source>
</evidence>
<dbReference type="EC" id="2.4.1.-" evidence="10"/>
<keyword evidence="7" id="KW-1133">Transmembrane helix</keyword>
<evidence type="ECO:0000256" key="4">
    <source>
        <dbReference type="ARBA" id="ARBA00022679"/>
    </source>
</evidence>
<protein>
    <recommendedName>
        <fullName evidence="10">Hexosyltransferase</fullName>
        <ecNumber evidence="10">2.4.1.-</ecNumber>
    </recommendedName>
</protein>
<keyword evidence="6" id="KW-0735">Signal-anchor</keyword>
<reference evidence="11 12" key="1">
    <citation type="submission" date="2020-11" db="EMBL/GenBank/DDBJ databases">
        <authorList>
            <person name="Wallbank WR R."/>
            <person name="Pardo Diaz C."/>
            <person name="Kozak K."/>
            <person name="Martin S."/>
            <person name="Jiggins C."/>
            <person name="Moest M."/>
            <person name="Warren A I."/>
            <person name="Generalovic N T."/>
            <person name="Byers J.R.P. K."/>
            <person name="Montejo-Kovacevich G."/>
            <person name="Yen C E."/>
        </authorList>
    </citation>
    <scope>NUCLEOTIDE SEQUENCE [LARGE SCALE GENOMIC DNA]</scope>
</reference>
<evidence type="ECO:0000256" key="9">
    <source>
        <dbReference type="ARBA" id="ARBA00023136"/>
    </source>
</evidence>
<dbReference type="InterPro" id="IPR002659">
    <property type="entry name" value="Glyco_trans_31"/>
</dbReference>
<keyword evidence="4" id="KW-0808">Transferase</keyword>
<dbReference type="Gene3D" id="3.90.550.50">
    <property type="match status" value="1"/>
</dbReference>
<name>A0A7R8UXU8_HERIL</name>
<evidence type="ECO:0000256" key="1">
    <source>
        <dbReference type="ARBA" id="ARBA00004323"/>
    </source>
</evidence>
<dbReference type="Pfam" id="PF01762">
    <property type="entry name" value="Galactosyl_T"/>
    <property type="match status" value="2"/>
</dbReference>
<keyword evidence="9" id="KW-0472">Membrane</keyword>
<keyword evidence="3 10" id="KW-0328">Glycosyltransferase</keyword>
<organism evidence="11 12">
    <name type="scientific">Hermetia illucens</name>
    <name type="common">Black soldier fly</name>
    <dbReference type="NCBI Taxonomy" id="343691"/>
    <lineage>
        <taxon>Eukaryota</taxon>
        <taxon>Metazoa</taxon>
        <taxon>Ecdysozoa</taxon>
        <taxon>Arthropoda</taxon>
        <taxon>Hexapoda</taxon>
        <taxon>Insecta</taxon>
        <taxon>Pterygota</taxon>
        <taxon>Neoptera</taxon>
        <taxon>Endopterygota</taxon>
        <taxon>Diptera</taxon>
        <taxon>Brachycera</taxon>
        <taxon>Stratiomyomorpha</taxon>
        <taxon>Stratiomyidae</taxon>
        <taxon>Hermetiinae</taxon>
        <taxon>Hermetia</taxon>
    </lineage>
</organism>
<dbReference type="Proteomes" id="UP000594454">
    <property type="component" value="Chromosome 4"/>
</dbReference>
<accession>A0A7R8UXU8</accession>
<evidence type="ECO:0000256" key="8">
    <source>
        <dbReference type="ARBA" id="ARBA00023034"/>
    </source>
</evidence>
<evidence type="ECO:0000313" key="12">
    <source>
        <dbReference type="Proteomes" id="UP000594454"/>
    </source>
</evidence>
<comment type="subcellular location">
    <subcellularLocation>
        <location evidence="1 10">Golgi apparatus membrane</location>
        <topology evidence="1 10">Single-pass type II membrane protein</topology>
    </subcellularLocation>
</comment>
<dbReference type="GO" id="GO:0008194">
    <property type="term" value="F:UDP-glycosyltransferase activity"/>
    <property type="evidence" value="ECO:0007669"/>
    <property type="project" value="TreeGrafter"/>
</dbReference>
<proteinExistence type="inferred from homology"/>
<comment type="similarity">
    <text evidence="2 10">Belongs to the glycosyltransferase 31 family.</text>
</comment>
<dbReference type="EMBL" id="LR899012">
    <property type="protein sequence ID" value="CAD7088551.1"/>
    <property type="molecule type" value="Genomic_DNA"/>
</dbReference>
<dbReference type="OrthoDB" id="5957813at2759"/>
<dbReference type="GO" id="GO:0000139">
    <property type="term" value="C:Golgi membrane"/>
    <property type="evidence" value="ECO:0007669"/>
    <property type="project" value="UniProtKB-SubCell"/>
</dbReference>
<evidence type="ECO:0000256" key="5">
    <source>
        <dbReference type="ARBA" id="ARBA00022692"/>
    </source>
</evidence>